<dbReference type="AlphaFoldDB" id="A0A5J6G321"/>
<sequence>MTQDPTAPISRGGLGRRSFLKATGVAALAVGAQTATTAAARAATTARPDADATVVHTLVFSFPGTMPKAQQDAFYAELRDVVMGSGLALSVDHKPHLPLPDDANAPVFVSSGIAELRCKDLATLERLTGYQPLNDFRTRWQAKYPYQVVWTNHQALAV</sequence>
<protein>
    <submittedName>
        <fullName evidence="1">Uncharacterized protein</fullName>
    </submittedName>
</protein>
<dbReference type="KEGG" id="ska:CP970_02810"/>
<gene>
    <name evidence="1" type="ORF">CP970_02810</name>
</gene>
<dbReference type="Proteomes" id="UP000325529">
    <property type="component" value="Chromosome"/>
</dbReference>
<evidence type="ECO:0000313" key="2">
    <source>
        <dbReference type="Proteomes" id="UP000325529"/>
    </source>
</evidence>
<organism evidence="1 2">
    <name type="scientific">Streptomyces kanamyceticus</name>
    <dbReference type="NCBI Taxonomy" id="1967"/>
    <lineage>
        <taxon>Bacteria</taxon>
        <taxon>Bacillati</taxon>
        <taxon>Actinomycetota</taxon>
        <taxon>Actinomycetes</taxon>
        <taxon>Kitasatosporales</taxon>
        <taxon>Streptomycetaceae</taxon>
        <taxon>Streptomyces</taxon>
    </lineage>
</organism>
<dbReference type="EMBL" id="CP023699">
    <property type="protein sequence ID" value="QEU89979.1"/>
    <property type="molecule type" value="Genomic_DNA"/>
</dbReference>
<keyword evidence="2" id="KW-1185">Reference proteome</keyword>
<proteinExistence type="predicted"/>
<dbReference type="PROSITE" id="PS51318">
    <property type="entry name" value="TAT"/>
    <property type="match status" value="1"/>
</dbReference>
<dbReference type="RefSeq" id="WP_055554198.1">
    <property type="nucleotide sequence ID" value="NZ_CP023699.1"/>
</dbReference>
<evidence type="ECO:0000313" key="1">
    <source>
        <dbReference type="EMBL" id="QEU89979.1"/>
    </source>
</evidence>
<name>A0A5J6G321_STRKN</name>
<dbReference type="OrthoDB" id="4762525at2"/>
<reference evidence="1 2" key="1">
    <citation type="submission" date="2017-09" db="EMBL/GenBank/DDBJ databases">
        <authorList>
            <person name="Lee N."/>
            <person name="Cho B.-K."/>
        </authorList>
    </citation>
    <scope>NUCLEOTIDE SEQUENCE [LARGE SCALE GENOMIC DNA]</scope>
    <source>
        <strain evidence="1 2">ATCC 12853</strain>
    </source>
</reference>
<dbReference type="InterPro" id="IPR006311">
    <property type="entry name" value="TAT_signal"/>
</dbReference>
<accession>A0A5J6G321</accession>